<dbReference type="RefSeq" id="WP_069708666.1">
    <property type="nucleotide sequence ID" value="NZ_CP017075.1"/>
</dbReference>
<dbReference type="InterPro" id="IPR010982">
    <property type="entry name" value="Lambda_DNA-bd_dom_sf"/>
</dbReference>
<evidence type="ECO:0000259" key="2">
    <source>
        <dbReference type="PROSITE" id="PS50943"/>
    </source>
</evidence>
<reference evidence="4" key="1">
    <citation type="journal article" date="2017" name="J. Biotechnol.">
        <title>Complete genome sequence of Novosphingobium resinovorum SA1, a versatile xenobiotic-degrading bacterium capable of utilizing sulfanilic acid.</title>
        <authorList>
            <person name="Hegedus B."/>
            <person name="Kos P.B."/>
            <person name="Balint B."/>
            <person name="Maroti G."/>
            <person name="Gan H.M."/>
            <person name="Perei K."/>
            <person name="Rakhely G."/>
        </authorList>
    </citation>
    <scope>NUCLEOTIDE SEQUENCE [LARGE SCALE GENOMIC DNA]</scope>
    <source>
        <strain evidence="4">SA1</strain>
    </source>
</reference>
<feature type="region of interest" description="Disordered" evidence="1">
    <location>
        <begin position="86"/>
        <end position="105"/>
    </location>
</feature>
<dbReference type="Proteomes" id="UP000094626">
    <property type="component" value="Chromosome"/>
</dbReference>
<dbReference type="InterPro" id="IPR001387">
    <property type="entry name" value="Cro/C1-type_HTH"/>
</dbReference>
<protein>
    <submittedName>
        <fullName evidence="3">Transcriptional regulator</fullName>
    </submittedName>
</protein>
<gene>
    <name evidence="3" type="ORF">BES08_14100</name>
</gene>
<keyword evidence="4" id="KW-1185">Reference proteome</keyword>
<evidence type="ECO:0000256" key="1">
    <source>
        <dbReference type="SAM" id="MobiDB-lite"/>
    </source>
</evidence>
<sequence length="105" mass="11376">MQSESDALREIGLLLKQARLSSAMTQEQVADLAGISRPRYRDIETGTAAARATTLVNIARALGLEMMLIPLSMVPAVNALLRPSDEDDLPAFLTQPDESDHGSNR</sequence>
<dbReference type="OrthoDB" id="9154356at2"/>
<dbReference type="GO" id="GO:0003677">
    <property type="term" value="F:DNA binding"/>
    <property type="evidence" value="ECO:0007669"/>
    <property type="project" value="InterPro"/>
</dbReference>
<evidence type="ECO:0000313" key="3">
    <source>
        <dbReference type="EMBL" id="AOR77759.1"/>
    </source>
</evidence>
<feature type="domain" description="HTH cro/C1-type" evidence="2">
    <location>
        <begin position="15"/>
        <end position="69"/>
    </location>
</feature>
<dbReference type="KEGG" id="nre:BES08_14100"/>
<accession>A0A1D8A6L8</accession>
<dbReference type="EMBL" id="CP017075">
    <property type="protein sequence ID" value="AOR77759.1"/>
    <property type="molecule type" value="Genomic_DNA"/>
</dbReference>
<dbReference type="SUPFAM" id="SSF47413">
    <property type="entry name" value="lambda repressor-like DNA-binding domains"/>
    <property type="match status" value="1"/>
</dbReference>
<dbReference type="Pfam" id="PF01381">
    <property type="entry name" value="HTH_3"/>
    <property type="match status" value="1"/>
</dbReference>
<dbReference type="PROSITE" id="PS50943">
    <property type="entry name" value="HTH_CROC1"/>
    <property type="match status" value="1"/>
</dbReference>
<name>A0A1D8A6L8_9SPHN</name>
<dbReference type="CDD" id="cd00093">
    <property type="entry name" value="HTH_XRE"/>
    <property type="match status" value="1"/>
</dbReference>
<dbReference type="SMART" id="SM00530">
    <property type="entry name" value="HTH_XRE"/>
    <property type="match status" value="1"/>
</dbReference>
<organism evidence="3 4">
    <name type="scientific">Novosphingobium resinovorum</name>
    <dbReference type="NCBI Taxonomy" id="158500"/>
    <lineage>
        <taxon>Bacteria</taxon>
        <taxon>Pseudomonadati</taxon>
        <taxon>Pseudomonadota</taxon>
        <taxon>Alphaproteobacteria</taxon>
        <taxon>Sphingomonadales</taxon>
        <taxon>Sphingomonadaceae</taxon>
        <taxon>Novosphingobium</taxon>
    </lineage>
</organism>
<dbReference type="Gene3D" id="1.10.260.40">
    <property type="entry name" value="lambda repressor-like DNA-binding domains"/>
    <property type="match status" value="1"/>
</dbReference>
<proteinExistence type="predicted"/>
<evidence type="ECO:0000313" key="4">
    <source>
        <dbReference type="Proteomes" id="UP000094626"/>
    </source>
</evidence>
<dbReference type="AlphaFoldDB" id="A0A1D8A6L8"/>